<dbReference type="EMBL" id="ML213531">
    <property type="protein sequence ID" value="TFK46273.1"/>
    <property type="molecule type" value="Genomic_DNA"/>
</dbReference>
<reference evidence="2 3" key="1">
    <citation type="journal article" date="2019" name="Nat. Ecol. Evol.">
        <title>Megaphylogeny resolves global patterns of mushroom evolution.</title>
        <authorList>
            <person name="Varga T."/>
            <person name="Krizsan K."/>
            <person name="Foldi C."/>
            <person name="Dima B."/>
            <person name="Sanchez-Garcia M."/>
            <person name="Sanchez-Ramirez S."/>
            <person name="Szollosi G.J."/>
            <person name="Szarkandi J.G."/>
            <person name="Papp V."/>
            <person name="Albert L."/>
            <person name="Andreopoulos W."/>
            <person name="Angelini C."/>
            <person name="Antonin V."/>
            <person name="Barry K.W."/>
            <person name="Bougher N.L."/>
            <person name="Buchanan P."/>
            <person name="Buyck B."/>
            <person name="Bense V."/>
            <person name="Catcheside P."/>
            <person name="Chovatia M."/>
            <person name="Cooper J."/>
            <person name="Damon W."/>
            <person name="Desjardin D."/>
            <person name="Finy P."/>
            <person name="Geml J."/>
            <person name="Haridas S."/>
            <person name="Hughes K."/>
            <person name="Justo A."/>
            <person name="Karasinski D."/>
            <person name="Kautmanova I."/>
            <person name="Kiss B."/>
            <person name="Kocsube S."/>
            <person name="Kotiranta H."/>
            <person name="LaButti K.M."/>
            <person name="Lechner B.E."/>
            <person name="Liimatainen K."/>
            <person name="Lipzen A."/>
            <person name="Lukacs Z."/>
            <person name="Mihaltcheva S."/>
            <person name="Morgado L.N."/>
            <person name="Niskanen T."/>
            <person name="Noordeloos M.E."/>
            <person name="Ohm R.A."/>
            <person name="Ortiz-Santana B."/>
            <person name="Ovrebo C."/>
            <person name="Racz N."/>
            <person name="Riley R."/>
            <person name="Savchenko A."/>
            <person name="Shiryaev A."/>
            <person name="Soop K."/>
            <person name="Spirin V."/>
            <person name="Szebenyi C."/>
            <person name="Tomsovsky M."/>
            <person name="Tulloss R.E."/>
            <person name="Uehling J."/>
            <person name="Grigoriev I.V."/>
            <person name="Vagvolgyi C."/>
            <person name="Papp T."/>
            <person name="Martin F.M."/>
            <person name="Miettinen O."/>
            <person name="Hibbett D.S."/>
            <person name="Nagy L.G."/>
        </authorList>
    </citation>
    <scope>NUCLEOTIDE SEQUENCE [LARGE SCALE GENOMIC DNA]</scope>
    <source>
        <strain evidence="2 3">OMC1185</strain>
    </source>
</reference>
<proteinExistence type="predicted"/>
<dbReference type="AlphaFoldDB" id="A0A5C3MNB0"/>
<sequence>MTWTPPDSSAQATRRSRVVISSRAASPAAASCTADSTSSDQPESTTSAVVASEPNSSPILTAEASIHNPEDQHSPGTDSLAKQECIQPVSPSPSSHSWVSECSTRADEALARSDATMIIVQSGSSPATREQDSEPLLYDRNDPSIWPYFISPSEYMHAVPFGPWPYEPYHPPLWTYLSLPVPYATMPHCPYAYPCPPPPYCWHAVAPPPVPSAWASPVSFPDRCHDHDVACYGHVLDGADPARCT</sequence>
<feature type="compositionally biased region" description="Polar residues" evidence="1">
    <location>
        <begin position="40"/>
        <end position="59"/>
    </location>
</feature>
<name>A0A5C3MNB0_9AGAM</name>
<accession>A0A5C3MNB0</accession>
<gene>
    <name evidence="2" type="ORF">OE88DRAFT_926294</name>
</gene>
<dbReference type="Proteomes" id="UP000305948">
    <property type="component" value="Unassembled WGS sequence"/>
</dbReference>
<keyword evidence="3" id="KW-1185">Reference proteome</keyword>
<evidence type="ECO:0000256" key="1">
    <source>
        <dbReference type="SAM" id="MobiDB-lite"/>
    </source>
</evidence>
<protein>
    <submittedName>
        <fullName evidence="2">Uncharacterized protein</fullName>
    </submittedName>
</protein>
<organism evidence="2 3">
    <name type="scientific">Heliocybe sulcata</name>
    <dbReference type="NCBI Taxonomy" id="5364"/>
    <lineage>
        <taxon>Eukaryota</taxon>
        <taxon>Fungi</taxon>
        <taxon>Dikarya</taxon>
        <taxon>Basidiomycota</taxon>
        <taxon>Agaricomycotina</taxon>
        <taxon>Agaricomycetes</taxon>
        <taxon>Gloeophyllales</taxon>
        <taxon>Gloeophyllaceae</taxon>
        <taxon>Heliocybe</taxon>
    </lineage>
</organism>
<feature type="compositionally biased region" description="Low complexity" evidence="1">
    <location>
        <begin position="88"/>
        <end position="100"/>
    </location>
</feature>
<feature type="region of interest" description="Disordered" evidence="1">
    <location>
        <begin position="1"/>
        <end position="101"/>
    </location>
</feature>
<evidence type="ECO:0000313" key="3">
    <source>
        <dbReference type="Proteomes" id="UP000305948"/>
    </source>
</evidence>
<feature type="compositionally biased region" description="Low complexity" evidence="1">
    <location>
        <begin position="18"/>
        <end position="39"/>
    </location>
</feature>
<feature type="compositionally biased region" description="Polar residues" evidence="1">
    <location>
        <begin position="1"/>
        <end position="11"/>
    </location>
</feature>
<evidence type="ECO:0000313" key="2">
    <source>
        <dbReference type="EMBL" id="TFK46273.1"/>
    </source>
</evidence>